<evidence type="ECO:0000313" key="2">
    <source>
        <dbReference type="EMBL" id="KAK4125341.1"/>
    </source>
</evidence>
<organism evidence="2 3">
    <name type="scientific">Parathielavia appendiculata</name>
    <dbReference type="NCBI Taxonomy" id="2587402"/>
    <lineage>
        <taxon>Eukaryota</taxon>
        <taxon>Fungi</taxon>
        <taxon>Dikarya</taxon>
        <taxon>Ascomycota</taxon>
        <taxon>Pezizomycotina</taxon>
        <taxon>Sordariomycetes</taxon>
        <taxon>Sordariomycetidae</taxon>
        <taxon>Sordariales</taxon>
        <taxon>Chaetomiaceae</taxon>
        <taxon>Parathielavia</taxon>
    </lineage>
</organism>
<evidence type="ECO:0000256" key="1">
    <source>
        <dbReference type="SAM" id="MobiDB-lite"/>
    </source>
</evidence>
<reference evidence="2" key="2">
    <citation type="submission" date="2023-05" db="EMBL/GenBank/DDBJ databases">
        <authorList>
            <consortium name="Lawrence Berkeley National Laboratory"/>
            <person name="Steindorff A."/>
            <person name="Hensen N."/>
            <person name="Bonometti L."/>
            <person name="Westerberg I."/>
            <person name="Brannstrom I.O."/>
            <person name="Guillou S."/>
            <person name="Cros-Aarteil S."/>
            <person name="Calhoun S."/>
            <person name="Haridas S."/>
            <person name="Kuo A."/>
            <person name="Mondo S."/>
            <person name="Pangilinan J."/>
            <person name="Riley R."/>
            <person name="Labutti K."/>
            <person name="Andreopoulos B."/>
            <person name="Lipzen A."/>
            <person name="Chen C."/>
            <person name="Yanf M."/>
            <person name="Daum C."/>
            <person name="Ng V."/>
            <person name="Clum A."/>
            <person name="Ohm R."/>
            <person name="Martin F."/>
            <person name="Silar P."/>
            <person name="Natvig D."/>
            <person name="Lalanne C."/>
            <person name="Gautier V."/>
            <person name="Ament-Velasquez S.L."/>
            <person name="Kruys A."/>
            <person name="Hutchinson M.I."/>
            <person name="Powell A.J."/>
            <person name="Barry K."/>
            <person name="Miller A.N."/>
            <person name="Grigoriev I.V."/>
            <person name="Debuchy R."/>
            <person name="Gladieux P."/>
            <person name="Thoren M.H."/>
            <person name="Johannesson H."/>
        </authorList>
    </citation>
    <scope>NUCLEOTIDE SEQUENCE</scope>
    <source>
        <strain evidence="2">CBS 731.68</strain>
    </source>
</reference>
<proteinExistence type="predicted"/>
<feature type="region of interest" description="Disordered" evidence="1">
    <location>
        <begin position="30"/>
        <end position="94"/>
    </location>
</feature>
<evidence type="ECO:0000313" key="3">
    <source>
        <dbReference type="Proteomes" id="UP001302602"/>
    </source>
</evidence>
<sequence>MESTKQGLEKGKNEQRPCKCLTTQTKISRCLDPCSPPPQPPPPAPWKLRSRNKDFAPKTSVARHAQPREEEKPFARTPPSVFNSHASSCAALMR</sequence>
<comment type="caution">
    <text evidence="2">The sequence shown here is derived from an EMBL/GenBank/DDBJ whole genome shotgun (WGS) entry which is preliminary data.</text>
</comment>
<feature type="compositionally biased region" description="Pro residues" evidence="1">
    <location>
        <begin position="34"/>
        <end position="45"/>
    </location>
</feature>
<dbReference type="RefSeq" id="XP_062649112.1">
    <property type="nucleotide sequence ID" value="XM_062787001.1"/>
</dbReference>
<dbReference type="Proteomes" id="UP001302602">
    <property type="component" value="Unassembled WGS sequence"/>
</dbReference>
<name>A0AAN6U593_9PEZI</name>
<accession>A0AAN6U593</accession>
<gene>
    <name evidence="2" type="ORF">N657DRAFT_364854</name>
</gene>
<dbReference type="GeneID" id="87823771"/>
<keyword evidence="3" id="KW-1185">Reference proteome</keyword>
<reference evidence="2" key="1">
    <citation type="journal article" date="2023" name="Mol. Phylogenet. Evol.">
        <title>Genome-scale phylogeny and comparative genomics of the fungal order Sordariales.</title>
        <authorList>
            <person name="Hensen N."/>
            <person name="Bonometti L."/>
            <person name="Westerberg I."/>
            <person name="Brannstrom I.O."/>
            <person name="Guillou S."/>
            <person name="Cros-Aarteil S."/>
            <person name="Calhoun S."/>
            <person name="Haridas S."/>
            <person name="Kuo A."/>
            <person name="Mondo S."/>
            <person name="Pangilinan J."/>
            <person name="Riley R."/>
            <person name="LaButti K."/>
            <person name="Andreopoulos B."/>
            <person name="Lipzen A."/>
            <person name="Chen C."/>
            <person name="Yan M."/>
            <person name="Daum C."/>
            <person name="Ng V."/>
            <person name="Clum A."/>
            <person name="Steindorff A."/>
            <person name="Ohm R.A."/>
            <person name="Martin F."/>
            <person name="Silar P."/>
            <person name="Natvig D.O."/>
            <person name="Lalanne C."/>
            <person name="Gautier V."/>
            <person name="Ament-Velasquez S.L."/>
            <person name="Kruys A."/>
            <person name="Hutchinson M.I."/>
            <person name="Powell A.J."/>
            <person name="Barry K."/>
            <person name="Miller A.N."/>
            <person name="Grigoriev I.V."/>
            <person name="Debuchy R."/>
            <person name="Gladieux P."/>
            <person name="Hiltunen Thoren M."/>
            <person name="Johannesson H."/>
        </authorList>
    </citation>
    <scope>NUCLEOTIDE SEQUENCE</scope>
    <source>
        <strain evidence="2">CBS 731.68</strain>
    </source>
</reference>
<dbReference type="AlphaFoldDB" id="A0AAN6U593"/>
<dbReference type="EMBL" id="MU853226">
    <property type="protein sequence ID" value="KAK4125341.1"/>
    <property type="molecule type" value="Genomic_DNA"/>
</dbReference>
<protein>
    <submittedName>
        <fullName evidence="2">Uncharacterized protein</fullName>
    </submittedName>
</protein>